<proteinExistence type="predicted"/>
<dbReference type="Proteomes" id="UP001219568">
    <property type="component" value="Unassembled WGS sequence"/>
</dbReference>
<reference evidence="2" key="1">
    <citation type="journal article" date="2023" name="IMA Fungus">
        <title>Comparative genomic study of the Penicillium genus elucidates a diverse pangenome and 15 lateral gene transfer events.</title>
        <authorList>
            <person name="Petersen C."/>
            <person name="Sorensen T."/>
            <person name="Nielsen M.R."/>
            <person name="Sondergaard T.E."/>
            <person name="Sorensen J.L."/>
            <person name="Fitzpatrick D.A."/>
            <person name="Frisvad J.C."/>
            <person name="Nielsen K.L."/>
        </authorList>
    </citation>
    <scope>NUCLEOTIDE SEQUENCE</scope>
    <source>
        <strain evidence="2">IBT 15450</strain>
    </source>
</reference>
<sequence>MRSPCRFSGDSQDLSPAWSSPEGQPYPSWTEAEEQAARGTSHVRLLDRLLGQVTRAEEAVEHAAFETEIAHIKYARPVGAGLNGDIRDGVNEDALEGWDADEQGTPSPRDFDAVVAHDSTGSN</sequence>
<keyword evidence="3" id="KW-1185">Reference proteome</keyword>
<reference evidence="2" key="2">
    <citation type="submission" date="2023-01" db="EMBL/GenBank/DDBJ databases">
        <authorList>
            <person name="Petersen C."/>
        </authorList>
    </citation>
    <scope>NUCLEOTIDE SEQUENCE</scope>
    <source>
        <strain evidence="2">IBT 15450</strain>
    </source>
</reference>
<feature type="region of interest" description="Disordered" evidence="1">
    <location>
        <begin position="94"/>
        <end position="123"/>
    </location>
</feature>
<comment type="caution">
    <text evidence="2">The sequence shown here is derived from an EMBL/GenBank/DDBJ whole genome shotgun (WGS) entry which is preliminary data.</text>
</comment>
<name>A0AAD6N4T0_PENCN</name>
<evidence type="ECO:0000256" key="1">
    <source>
        <dbReference type="SAM" id="MobiDB-lite"/>
    </source>
</evidence>
<gene>
    <name evidence="2" type="ORF">N7460_010487</name>
</gene>
<dbReference type="EMBL" id="JAQJZL010000014">
    <property type="protein sequence ID" value="KAJ6030221.1"/>
    <property type="molecule type" value="Genomic_DNA"/>
</dbReference>
<evidence type="ECO:0000313" key="2">
    <source>
        <dbReference type="EMBL" id="KAJ6030221.1"/>
    </source>
</evidence>
<organism evidence="2 3">
    <name type="scientific">Penicillium canescens</name>
    <dbReference type="NCBI Taxonomy" id="5083"/>
    <lineage>
        <taxon>Eukaryota</taxon>
        <taxon>Fungi</taxon>
        <taxon>Dikarya</taxon>
        <taxon>Ascomycota</taxon>
        <taxon>Pezizomycotina</taxon>
        <taxon>Eurotiomycetes</taxon>
        <taxon>Eurotiomycetidae</taxon>
        <taxon>Eurotiales</taxon>
        <taxon>Aspergillaceae</taxon>
        <taxon>Penicillium</taxon>
    </lineage>
</organism>
<feature type="compositionally biased region" description="Polar residues" evidence="1">
    <location>
        <begin position="9"/>
        <end position="22"/>
    </location>
</feature>
<dbReference type="AlphaFoldDB" id="A0AAD6N4T0"/>
<evidence type="ECO:0000313" key="3">
    <source>
        <dbReference type="Proteomes" id="UP001219568"/>
    </source>
</evidence>
<accession>A0AAD6N4T0</accession>
<protein>
    <submittedName>
        <fullName evidence="2">Uncharacterized protein</fullName>
    </submittedName>
</protein>
<feature type="region of interest" description="Disordered" evidence="1">
    <location>
        <begin position="1"/>
        <end position="35"/>
    </location>
</feature>